<evidence type="ECO:0000256" key="3">
    <source>
        <dbReference type="ARBA" id="ARBA00022475"/>
    </source>
</evidence>
<dbReference type="AlphaFoldDB" id="A0A1T4Z236"/>
<dbReference type="Gene3D" id="1.20.1250.20">
    <property type="entry name" value="MFS general substrate transporter like domains"/>
    <property type="match status" value="1"/>
</dbReference>
<name>A0A1T4Z236_9ACTN</name>
<dbReference type="PROSITE" id="PS50850">
    <property type="entry name" value="MFS"/>
    <property type="match status" value="1"/>
</dbReference>
<protein>
    <submittedName>
        <fullName evidence="9">Transmembrane secretion effector</fullName>
    </submittedName>
</protein>
<evidence type="ECO:0000256" key="4">
    <source>
        <dbReference type="ARBA" id="ARBA00022692"/>
    </source>
</evidence>
<reference evidence="10" key="1">
    <citation type="submission" date="2017-02" db="EMBL/GenBank/DDBJ databases">
        <authorList>
            <person name="Varghese N."/>
            <person name="Submissions S."/>
        </authorList>
    </citation>
    <scope>NUCLEOTIDE SEQUENCE [LARGE SCALE GENOMIC DNA]</scope>
    <source>
        <strain evidence="10">9H-4</strain>
    </source>
</reference>
<dbReference type="InterPro" id="IPR020846">
    <property type="entry name" value="MFS_dom"/>
</dbReference>
<evidence type="ECO:0000256" key="6">
    <source>
        <dbReference type="ARBA" id="ARBA00023136"/>
    </source>
</evidence>
<dbReference type="InterPro" id="IPR010290">
    <property type="entry name" value="TM_effector"/>
</dbReference>
<dbReference type="GO" id="GO:0022857">
    <property type="term" value="F:transmembrane transporter activity"/>
    <property type="evidence" value="ECO:0007669"/>
    <property type="project" value="InterPro"/>
</dbReference>
<dbReference type="GO" id="GO:0005886">
    <property type="term" value="C:plasma membrane"/>
    <property type="evidence" value="ECO:0007669"/>
    <property type="project" value="UniProtKB-SubCell"/>
</dbReference>
<evidence type="ECO:0000256" key="1">
    <source>
        <dbReference type="ARBA" id="ARBA00004429"/>
    </source>
</evidence>
<feature type="transmembrane region" description="Helical" evidence="7">
    <location>
        <begin position="82"/>
        <end position="103"/>
    </location>
</feature>
<evidence type="ECO:0000313" key="9">
    <source>
        <dbReference type="EMBL" id="SKB08100.1"/>
    </source>
</evidence>
<gene>
    <name evidence="9" type="ORF">SAMN06295964_2004</name>
</gene>
<feature type="transmembrane region" description="Helical" evidence="7">
    <location>
        <begin position="147"/>
        <end position="170"/>
    </location>
</feature>
<evidence type="ECO:0000256" key="2">
    <source>
        <dbReference type="ARBA" id="ARBA00022448"/>
    </source>
</evidence>
<feature type="transmembrane region" description="Helical" evidence="7">
    <location>
        <begin position="176"/>
        <end position="196"/>
    </location>
</feature>
<keyword evidence="5 7" id="KW-1133">Transmembrane helix</keyword>
<feature type="transmembrane region" description="Helical" evidence="7">
    <location>
        <begin position="49"/>
        <end position="70"/>
    </location>
</feature>
<feature type="transmembrane region" description="Helical" evidence="7">
    <location>
        <begin position="217"/>
        <end position="238"/>
    </location>
</feature>
<sequence length="421" mass="43482">MRKLLTDVRPLRVSPAYRRLWIGQAVSGFGQQMSVVAVAWEVWTLTESSFSVGLVGLAGLLPLIVGGLYGGALVDAFDRRTVALASAIGLWVSAMALVAHSVADVESVGFLYAVVAVQALFFAVNNPARAAMLPQLLPGHLLPAANALGMASTNLSFTVGPLVGGALIAWRGVEAAYVVDVLLYVAALYSVVRLPALPPATKMPVPGIRSVVDGLRFLRTAPNIAMSFVVDLCAMVFAQPRALFPALAATVYATSGGGDAGASSLGLLQASPAIGSLLAFVVSGWVSRVHRHGVAIVVAIVAYGVSVAAVGFSAIGLPGLLWLAVTFLALSGAADMISAAYRSTILQSAAPDEMRGRMQGLFIVVVAGGPRLGDFVIGSVASLVGEPWAMVIGGGLCITGVLVSVALRRRFLAYDGRHPTP</sequence>
<dbReference type="RefSeq" id="WP_078700022.1">
    <property type="nucleotide sequence ID" value="NZ_LT796768.1"/>
</dbReference>
<feature type="transmembrane region" description="Helical" evidence="7">
    <location>
        <begin position="109"/>
        <end position="126"/>
    </location>
</feature>
<evidence type="ECO:0000256" key="7">
    <source>
        <dbReference type="SAM" id="Phobius"/>
    </source>
</evidence>
<dbReference type="PANTHER" id="PTHR23513:SF9">
    <property type="entry name" value="ENTEROBACTIN EXPORTER ENTS"/>
    <property type="match status" value="1"/>
</dbReference>
<keyword evidence="4 7" id="KW-0812">Transmembrane</keyword>
<evidence type="ECO:0000259" key="8">
    <source>
        <dbReference type="PROSITE" id="PS50850"/>
    </source>
</evidence>
<keyword evidence="6 7" id="KW-0472">Membrane</keyword>
<feature type="transmembrane region" description="Helical" evidence="7">
    <location>
        <begin position="321"/>
        <end position="341"/>
    </location>
</feature>
<dbReference type="SUPFAM" id="SSF103473">
    <property type="entry name" value="MFS general substrate transporter"/>
    <property type="match status" value="1"/>
</dbReference>
<keyword evidence="3" id="KW-1003">Cell membrane</keyword>
<feature type="transmembrane region" description="Helical" evidence="7">
    <location>
        <begin position="293"/>
        <end position="315"/>
    </location>
</feature>
<dbReference type="OrthoDB" id="5494559at2"/>
<evidence type="ECO:0000256" key="5">
    <source>
        <dbReference type="ARBA" id="ARBA00022989"/>
    </source>
</evidence>
<dbReference type="InterPro" id="IPR036259">
    <property type="entry name" value="MFS_trans_sf"/>
</dbReference>
<dbReference type="Proteomes" id="UP000191040">
    <property type="component" value="Chromosome I"/>
</dbReference>
<accession>A0A1T4Z236</accession>
<organism evidence="9 10">
    <name type="scientific">Aeromicrobium choanae</name>
    <dbReference type="NCBI Taxonomy" id="1736691"/>
    <lineage>
        <taxon>Bacteria</taxon>
        <taxon>Bacillati</taxon>
        <taxon>Actinomycetota</taxon>
        <taxon>Actinomycetes</taxon>
        <taxon>Propionibacteriales</taxon>
        <taxon>Nocardioidaceae</taxon>
        <taxon>Aeromicrobium</taxon>
    </lineage>
</organism>
<comment type="subcellular location">
    <subcellularLocation>
        <location evidence="1">Cell inner membrane</location>
        <topology evidence="1">Multi-pass membrane protein</topology>
    </subcellularLocation>
</comment>
<dbReference type="Pfam" id="PF05977">
    <property type="entry name" value="MFS_3"/>
    <property type="match status" value="1"/>
</dbReference>
<dbReference type="EMBL" id="LT796768">
    <property type="protein sequence ID" value="SKB08100.1"/>
    <property type="molecule type" value="Genomic_DNA"/>
</dbReference>
<feature type="transmembrane region" description="Helical" evidence="7">
    <location>
        <begin position="361"/>
        <end position="381"/>
    </location>
</feature>
<dbReference type="STRING" id="1736691.SAMN06295964_2004"/>
<evidence type="ECO:0000313" key="10">
    <source>
        <dbReference type="Proteomes" id="UP000191040"/>
    </source>
</evidence>
<feature type="transmembrane region" description="Helical" evidence="7">
    <location>
        <begin position="267"/>
        <end position="286"/>
    </location>
</feature>
<dbReference type="PANTHER" id="PTHR23513">
    <property type="entry name" value="INTEGRAL MEMBRANE EFFLUX PROTEIN-RELATED"/>
    <property type="match status" value="1"/>
</dbReference>
<keyword evidence="10" id="KW-1185">Reference proteome</keyword>
<keyword evidence="2" id="KW-0813">Transport</keyword>
<feature type="transmembrane region" description="Helical" evidence="7">
    <location>
        <begin position="387"/>
        <end position="407"/>
    </location>
</feature>
<proteinExistence type="predicted"/>
<feature type="domain" description="Major facilitator superfamily (MFS) profile" evidence="8">
    <location>
        <begin position="226"/>
        <end position="421"/>
    </location>
</feature>
<feature type="transmembrane region" description="Helical" evidence="7">
    <location>
        <begin position="20"/>
        <end position="43"/>
    </location>
</feature>
<dbReference type="CDD" id="cd06173">
    <property type="entry name" value="MFS_MefA_like"/>
    <property type="match status" value="1"/>
</dbReference>